<protein>
    <recommendedName>
        <fullName evidence="1">Trypsin-co-occurring domain-containing protein</fullName>
    </recommendedName>
</protein>
<evidence type="ECO:0000313" key="2">
    <source>
        <dbReference type="EMBL" id="MBT0995521.1"/>
    </source>
</evidence>
<keyword evidence="3" id="KW-1185">Reference proteome</keyword>
<dbReference type="RefSeq" id="WP_214352538.1">
    <property type="nucleotide sequence ID" value="NZ_JAHBOH010000002.1"/>
</dbReference>
<accession>A0ABS5U286</accession>
<feature type="domain" description="Trypsin-co-occurring" evidence="1">
    <location>
        <begin position="8"/>
        <end position="105"/>
    </location>
</feature>
<dbReference type="InterPro" id="IPR045794">
    <property type="entry name" value="Trypco1"/>
</dbReference>
<name>A0ABS5U286_9CELL</name>
<dbReference type="EMBL" id="JAHBOH010000002">
    <property type="protein sequence ID" value="MBT0995521.1"/>
    <property type="molecule type" value="Genomic_DNA"/>
</dbReference>
<gene>
    <name evidence="2" type="ORF">KIN34_14640</name>
</gene>
<sequence length="113" mass="11979">MDRVVDAELGEGDTVAIAITRLEGDAGADREQDVSALTDALRFDDLARSVSQVASAMTDALRRAAPDEAEVTFGVDVAVKAGKLTSLIVEGDATATFQIRLLWKKSAEDAAER</sequence>
<dbReference type="Proteomes" id="UP000722125">
    <property type="component" value="Unassembled WGS sequence"/>
</dbReference>
<dbReference type="Pfam" id="PF19493">
    <property type="entry name" value="Trypco1"/>
    <property type="match status" value="1"/>
</dbReference>
<evidence type="ECO:0000313" key="3">
    <source>
        <dbReference type="Proteomes" id="UP000722125"/>
    </source>
</evidence>
<organism evidence="2 3">
    <name type="scientific">Cellulomonas fulva</name>
    <dbReference type="NCBI Taxonomy" id="2835530"/>
    <lineage>
        <taxon>Bacteria</taxon>
        <taxon>Bacillati</taxon>
        <taxon>Actinomycetota</taxon>
        <taxon>Actinomycetes</taxon>
        <taxon>Micrococcales</taxon>
        <taxon>Cellulomonadaceae</taxon>
        <taxon>Cellulomonas</taxon>
    </lineage>
</organism>
<proteinExistence type="predicted"/>
<dbReference type="NCBIfam" id="NF041216">
    <property type="entry name" value="CU044_2847_fam"/>
    <property type="match status" value="1"/>
</dbReference>
<reference evidence="2 3" key="1">
    <citation type="submission" date="2021-05" db="EMBL/GenBank/DDBJ databases">
        <title>Description of Cellulomonas sp. DKR-3 sp. nov.</title>
        <authorList>
            <person name="Dahal R.H."/>
            <person name="Chaudhary D.K."/>
        </authorList>
    </citation>
    <scope>NUCLEOTIDE SEQUENCE [LARGE SCALE GENOMIC DNA]</scope>
    <source>
        <strain evidence="2 3">DKR-3</strain>
    </source>
</reference>
<evidence type="ECO:0000259" key="1">
    <source>
        <dbReference type="Pfam" id="PF19493"/>
    </source>
</evidence>
<comment type="caution">
    <text evidence="2">The sequence shown here is derived from an EMBL/GenBank/DDBJ whole genome shotgun (WGS) entry which is preliminary data.</text>
</comment>